<dbReference type="InterPro" id="IPR003018">
    <property type="entry name" value="GAF"/>
</dbReference>
<dbReference type="Gene3D" id="3.30.450.40">
    <property type="match status" value="1"/>
</dbReference>
<dbReference type="Pfam" id="PF01590">
    <property type="entry name" value="GAF"/>
    <property type="match status" value="1"/>
</dbReference>
<dbReference type="AlphaFoldDB" id="A0A848FBB2"/>
<dbReference type="Proteomes" id="UP000574067">
    <property type="component" value="Unassembled WGS sequence"/>
</dbReference>
<dbReference type="InterPro" id="IPR029016">
    <property type="entry name" value="GAF-like_dom_sf"/>
</dbReference>
<evidence type="ECO:0000313" key="2">
    <source>
        <dbReference type="EMBL" id="NML16176.1"/>
    </source>
</evidence>
<protein>
    <submittedName>
        <fullName evidence="2">GAF domain-containing protein</fullName>
    </submittedName>
</protein>
<reference evidence="2 3" key="1">
    <citation type="submission" date="2020-04" db="EMBL/GenBank/DDBJ databases">
        <title>Azohydromonas sp. isolated from soil.</title>
        <authorList>
            <person name="Dahal R.H."/>
        </authorList>
    </citation>
    <scope>NUCLEOTIDE SEQUENCE [LARGE SCALE GENOMIC DNA]</scope>
    <source>
        <strain evidence="2 3">G-1-1-14</strain>
    </source>
</reference>
<dbReference type="SUPFAM" id="SSF55781">
    <property type="entry name" value="GAF domain-like"/>
    <property type="match status" value="1"/>
</dbReference>
<dbReference type="PANTHER" id="PTHR43102">
    <property type="entry name" value="SLR1143 PROTEIN"/>
    <property type="match status" value="1"/>
</dbReference>
<comment type="caution">
    <text evidence="2">The sequence shown here is derived from an EMBL/GenBank/DDBJ whole genome shotgun (WGS) entry which is preliminary data.</text>
</comment>
<feature type="domain" description="GAF" evidence="1">
    <location>
        <begin position="36"/>
        <end position="170"/>
    </location>
</feature>
<gene>
    <name evidence="2" type="ORF">HHL10_14435</name>
</gene>
<sequence>MDELTEAGWAMQPAPIPPDDIERLVALWDTGLLDTPPAAVFDRITRSVAVRLRVPMAAVTLVDQHRQWFLSRVGLPMAQTPRDISFCGHAVAQRRPLCVSDTHVDLRFAGNPLVMGPPYIRAYVAVPLMDEAHHALGTLCAMDNRVRDFSANEQQLLQRYARALQQLILR</sequence>
<evidence type="ECO:0000313" key="3">
    <source>
        <dbReference type="Proteomes" id="UP000574067"/>
    </source>
</evidence>
<proteinExistence type="predicted"/>
<name>A0A848FBB2_9BURK</name>
<accession>A0A848FBB2</accession>
<organism evidence="2 3">
    <name type="scientific">Azohydromonas caseinilytica</name>
    <dbReference type="NCBI Taxonomy" id="2728836"/>
    <lineage>
        <taxon>Bacteria</taxon>
        <taxon>Pseudomonadati</taxon>
        <taxon>Pseudomonadota</taxon>
        <taxon>Betaproteobacteria</taxon>
        <taxon>Burkholderiales</taxon>
        <taxon>Sphaerotilaceae</taxon>
        <taxon>Azohydromonas</taxon>
    </lineage>
</organism>
<dbReference type="SMART" id="SM00065">
    <property type="entry name" value="GAF"/>
    <property type="match status" value="1"/>
</dbReference>
<evidence type="ECO:0000259" key="1">
    <source>
        <dbReference type="SMART" id="SM00065"/>
    </source>
</evidence>
<dbReference type="PANTHER" id="PTHR43102:SF2">
    <property type="entry name" value="GAF DOMAIN-CONTAINING PROTEIN"/>
    <property type="match status" value="1"/>
</dbReference>
<dbReference type="EMBL" id="JABBFW010000008">
    <property type="protein sequence ID" value="NML16176.1"/>
    <property type="molecule type" value="Genomic_DNA"/>
</dbReference>
<keyword evidence="3" id="KW-1185">Reference proteome</keyword>
<dbReference type="RefSeq" id="WP_169161066.1">
    <property type="nucleotide sequence ID" value="NZ_JABBFW010000008.1"/>
</dbReference>